<dbReference type="EMBL" id="FOAP01000024">
    <property type="protein sequence ID" value="SEM84716.1"/>
    <property type="molecule type" value="Genomic_DNA"/>
</dbReference>
<proteinExistence type="predicted"/>
<dbReference type="AlphaFoldDB" id="A0A1H8BPL6"/>
<dbReference type="PANTHER" id="PTHR39456">
    <property type="entry name" value="METAL-DEPENDENT HYDROLASE"/>
    <property type="match status" value="1"/>
</dbReference>
<protein>
    <recommendedName>
        <fullName evidence="5">Metal-dependent hydrolase</fullName>
    </recommendedName>
</protein>
<feature type="region of interest" description="Disordered" evidence="1">
    <location>
        <begin position="287"/>
        <end position="306"/>
    </location>
</feature>
<keyword evidence="4" id="KW-1185">Reference proteome</keyword>
<evidence type="ECO:0000256" key="1">
    <source>
        <dbReference type="SAM" id="MobiDB-lite"/>
    </source>
</evidence>
<accession>A0A1H8BPL6</accession>
<dbReference type="PIRSF" id="PIRSF007580">
    <property type="entry name" value="UCP07580"/>
    <property type="match status" value="1"/>
</dbReference>
<dbReference type="PANTHER" id="PTHR39456:SF1">
    <property type="entry name" value="METAL-DEPENDENT HYDROLASE"/>
    <property type="match status" value="1"/>
</dbReference>
<keyword evidence="2" id="KW-0472">Membrane</keyword>
<evidence type="ECO:0000256" key="2">
    <source>
        <dbReference type="SAM" id="Phobius"/>
    </source>
</evidence>
<evidence type="ECO:0008006" key="5">
    <source>
        <dbReference type="Google" id="ProtNLM"/>
    </source>
</evidence>
<evidence type="ECO:0000313" key="4">
    <source>
        <dbReference type="Proteomes" id="UP000182719"/>
    </source>
</evidence>
<gene>
    <name evidence="3" type="ORF">SAMN05444354_12453</name>
</gene>
<reference evidence="4" key="1">
    <citation type="submission" date="2016-10" db="EMBL/GenBank/DDBJ databases">
        <authorList>
            <person name="Varghese N."/>
            <person name="Submissions S."/>
        </authorList>
    </citation>
    <scope>NUCLEOTIDE SEQUENCE [LARGE SCALE GENOMIC DNA]</scope>
    <source>
        <strain evidence="4">DSM 17044</strain>
    </source>
</reference>
<feature type="transmembrane region" description="Helical" evidence="2">
    <location>
        <begin position="200"/>
        <end position="226"/>
    </location>
</feature>
<evidence type="ECO:0000313" key="3">
    <source>
        <dbReference type="EMBL" id="SEM84716.1"/>
    </source>
</evidence>
<keyword evidence="2" id="KW-1133">Transmembrane helix</keyword>
<keyword evidence="2" id="KW-0812">Transmembrane</keyword>
<organism evidence="3 4">
    <name type="scientific">Stigmatella aurantiaca</name>
    <dbReference type="NCBI Taxonomy" id="41"/>
    <lineage>
        <taxon>Bacteria</taxon>
        <taxon>Pseudomonadati</taxon>
        <taxon>Myxococcota</taxon>
        <taxon>Myxococcia</taxon>
        <taxon>Myxococcales</taxon>
        <taxon>Cystobacterineae</taxon>
        <taxon>Archangiaceae</taxon>
        <taxon>Stigmatella</taxon>
    </lineage>
</organism>
<dbReference type="InterPro" id="IPR016516">
    <property type="entry name" value="UCP07580"/>
</dbReference>
<dbReference type="RefSeq" id="WP_245768962.1">
    <property type="nucleotide sequence ID" value="NZ_FOAP01000024.1"/>
</dbReference>
<dbReference type="Proteomes" id="UP000182719">
    <property type="component" value="Unassembled WGS sequence"/>
</dbReference>
<dbReference type="Pfam" id="PF10118">
    <property type="entry name" value="Metal_hydrol"/>
    <property type="match status" value="1"/>
</dbReference>
<sequence>MGHLPSTVFIQPMSRFEHRPLDTGNVRPRRTAFSFPQSIPQHWLKGSPAQTHFFNAINLFVVSFEDFMGRVMRGQLAHLKDPEFLRQVRGFMGQEATHSFVHTKYLANLRAQGYQIDAYLEMADRIFKDVFEKKLGPALCLSIIAGFEHMTALLAEIVLSSNMLGEAEPAMAELWKWHAAEEIEHKALAFDLLKVTHPSYLLRLLGAFLGALVVAGFLNAGMVMLLKQDQQLWRRRTLKDAWELLLGKHRMAPRALRLFIKYFRPGFHPAQYDNYYLAEQVLQGQEPEREGVRTRSSLEPAVPSAK</sequence>
<name>A0A1H8BPL6_STIAU</name>